<evidence type="ECO:0000313" key="7">
    <source>
        <dbReference type="Proteomes" id="UP000699975"/>
    </source>
</evidence>
<gene>
    <name evidence="6" type="ORF">KCG45_07775</name>
</gene>
<organism evidence="6 7">
    <name type="scientific">Erythrobacter ani</name>
    <dbReference type="NCBI Taxonomy" id="2827235"/>
    <lineage>
        <taxon>Bacteria</taxon>
        <taxon>Pseudomonadati</taxon>
        <taxon>Pseudomonadota</taxon>
        <taxon>Alphaproteobacteria</taxon>
        <taxon>Sphingomonadales</taxon>
        <taxon>Erythrobacteraceae</taxon>
        <taxon>Erythrobacter/Porphyrobacter group</taxon>
        <taxon>Erythrobacter</taxon>
    </lineage>
</organism>
<dbReference type="PANTHER" id="PTHR30055">
    <property type="entry name" value="HTH-TYPE TRANSCRIPTIONAL REGULATOR RUTR"/>
    <property type="match status" value="1"/>
</dbReference>
<evidence type="ECO:0000259" key="5">
    <source>
        <dbReference type="PROSITE" id="PS50977"/>
    </source>
</evidence>
<evidence type="ECO:0000256" key="2">
    <source>
        <dbReference type="ARBA" id="ARBA00023125"/>
    </source>
</evidence>
<dbReference type="InterPro" id="IPR025996">
    <property type="entry name" value="MT1864/Rv1816-like_C"/>
</dbReference>
<accession>A0ABS6SM01</accession>
<reference evidence="6 7" key="1">
    <citation type="submission" date="2021-04" db="EMBL/GenBank/DDBJ databases">
        <authorList>
            <person name="Pira H."/>
            <person name="Risdian C."/>
            <person name="Wink J."/>
        </authorList>
    </citation>
    <scope>NUCLEOTIDE SEQUENCE [LARGE SCALE GENOMIC DNA]</scope>
    <source>
        <strain evidence="6 7">WH131</strain>
    </source>
</reference>
<dbReference type="RefSeq" id="WP_218316698.1">
    <property type="nucleotide sequence ID" value="NZ_JAGSPB010000002.1"/>
</dbReference>
<comment type="caution">
    <text evidence="6">The sequence shown here is derived from an EMBL/GenBank/DDBJ whole genome shotgun (WGS) entry which is preliminary data.</text>
</comment>
<keyword evidence="3" id="KW-0804">Transcription</keyword>
<keyword evidence="1" id="KW-0805">Transcription regulation</keyword>
<keyword evidence="2 4" id="KW-0238">DNA-binding</keyword>
<dbReference type="InterPro" id="IPR001647">
    <property type="entry name" value="HTH_TetR"/>
</dbReference>
<evidence type="ECO:0000256" key="1">
    <source>
        <dbReference type="ARBA" id="ARBA00023015"/>
    </source>
</evidence>
<proteinExistence type="predicted"/>
<dbReference type="Pfam" id="PF13305">
    <property type="entry name" value="TetR_C_33"/>
    <property type="match status" value="1"/>
</dbReference>
<protein>
    <submittedName>
        <fullName evidence="6">TetR/AcrR family transcriptional regulator</fullName>
    </submittedName>
</protein>
<feature type="DNA-binding region" description="H-T-H motif" evidence="4">
    <location>
        <begin position="35"/>
        <end position="54"/>
    </location>
</feature>
<dbReference type="Proteomes" id="UP000699975">
    <property type="component" value="Unassembled WGS sequence"/>
</dbReference>
<dbReference type="Pfam" id="PF00440">
    <property type="entry name" value="TetR_N"/>
    <property type="match status" value="1"/>
</dbReference>
<sequence length="199" mass="22179">MANAKKQSFHHGNLREAILEASLEILDEDGADAITIREVARRTGVSHAAPVNHFKDREALLTEVALGLYAELSQAVSEKIDEGSGSGLERVEAFAFALISYGIARPHRYRMLWRHDLIDTKDRRLAMLADGLYDRLVEEIGVARSDGDFDNHTVAIGLWSMAHGYVSLRLDGNFEAARDEMSGETRQEAIVRAFLRSLN</sequence>
<evidence type="ECO:0000313" key="6">
    <source>
        <dbReference type="EMBL" id="MBV7266073.1"/>
    </source>
</evidence>
<dbReference type="EMBL" id="JAGSPB010000002">
    <property type="protein sequence ID" value="MBV7266073.1"/>
    <property type="molecule type" value="Genomic_DNA"/>
</dbReference>
<evidence type="ECO:0000256" key="4">
    <source>
        <dbReference type="PROSITE-ProRule" id="PRU00335"/>
    </source>
</evidence>
<name>A0ABS6SM01_9SPHN</name>
<keyword evidence="7" id="KW-1185">Reference proteome</keyword>
<dbReference type="PROSITE" id="PS50977">
    <property type="entry name" value="HTH_TETR_2"/>
    <property type="match status" value="1"/>
</dbReference>
<dbReference type="InterPro" id="IPR050109">
    <property type="entry name" value="HTH-type_TetR-like_transc_reg"/>
</dbReference>
<dbReference type="PANTHER" id="PTHR30055:SF220">
    <property type="entry name" value="TETR-FAMILY REGULATORY PROTEIN"/>
    <property type="match status" value="1"/>
</dbReference>
<evidence type="ECO:0000256" key="3">
    <source>
        <dbReference type="ARBA" id="ARBA00023163"/>
    </source>
</evidence>
<feature type="domain" description="HTH tetR-type" evidence="5">
    <location>
        <begin position="12"/>
        <end position="72"/>
    </location>
</feature>